<comment type="caution">
    <text evidence="5">The sequence shown here is derived from an EMBL/GenBank/DDBJ whole genome shotgun (WGS) entry which is preliminary data.</text>
</comment>
<evidence type="ECO:0000259" key="4">
    <source>
        <dbReference type="Pfam" id="PF13613"/>
    </source>
</evidence>
<accession>A0ABV8TV49</accession>
<dbReference type="InterPro" id="IPR027805">
    <property type="entry name" value="Transposase_HTH_dom"/>
</dbReference>
<dbReference type="Pfam" id="PF13613">
    <property type="entry name" value="HTH_Tnp_4"/>
    <property type="match status" value="1"/>
</dbReference>
<proteinExistence type="predicted"/>
<gene>
    <name evidence="5" type="ORF">ACFPET_05430</name>
</gene>
<protein>
    <submittedName>
        <fullName evidence="5">Transposase family protein</fullName>
    </submittedName>
</protein>
<feature type="domain" description="DDE Tnp4" evidence="3">
    <location>
        <begin position="130"/>
        <end position="250"/>
    </location>
</feature>
<keyword evidence="2" id="KW-0479">Metal-binding</keyword>
<comment type="cofactor">
    <cofactor evidence="1">
        <name>a divalent metal cation</name>
        <dbReference type="ChEBI" id="CHEBI:60240"/>
    </cofactor>
</comment>
<dbReference type="EMBL" id="JBHSDK010000007">
    <property type="protein sequence ID" value="MFC4334636.1"/>
    <property type="molecule type" value="Genomic_DNA"/>
</dbReference>
<organism evidence="5 6">
    <name type="scientific">Salininema proteolyticum</name>
    <dbReference type="NCBI Taxonomy" id="1607685"/>
    <lineage>
        <taxon>Bacteria</taxon>
        <taxon>Bacillati</taxon>
        <taxon>Actinomycetota</taxon>
        <taxon>Actinomycetes</taxon>
        <taxon>Glycomycetales</taxon>
        <taxon>Glycomycetaceae</taxon>
        <taxon>Salininema</taxon>
    </lineage>
</organism>
<evidence type="ECO:0000259" key="3">
    <source>
        <dbReference type="Pfam" id="PF13359"/>
    </source>
</evidence>
<keyword evidence="6" id="KW-1185">Reference proteome</keyword>
<reference evidence="6" key="1">
    <citation type="journal article" date="2019" name="Int. J. Syst. Evol. Microbiol.">
        <title>The Global Catalogue of Microorganisms (GCM) 10K type strain sequencing project: providing services to taxonomists for standard genome sequencing and annotation.</title>
        <authorList>
            <consortium name="The Broad Institute Genomics Platform"/>
            <consortium name="The Broad Institute Genome Sequencing Center for Infectious Disease"/>
            <person name="Wu L."/>
            <person name="Ma J."/>
        </authorList>
    </citation>
    <scope>NUCLEOTIDE SEQUENCE [LARGE SCALE GENOMIC DNA]</scope>
    <source>
        <strain evidence="6">IBRC-M 10908</strain>
    </source>
</reference>
<evidence type="ECO:0000313" key="5">
    <source>
        <dbReference type="EMBL" id="MFC4334636.1"/>
    </source>
</evidence>
<feature type="domain" description="Transposase Helix-turn-helix" evidence="4">
    <location>
        <begin position="49"/>
        <end position="96"/>
    </location>
</feature>
<dbReference type="Pfam" id="PF13359">
    <property type="entry name" value="DDE_Tnp_4"/>
    <property type="match status" value="1"/>
</dbReference>
<evidence type="ECO:0000256" key="2">
    <source>
        <dbReference type="ARBA" id="ARBA00022723"/>
    </source>
</evidence>
<dbReference type="InterPro" id="IPR027806">
    <property type="entry name" value="HARBI1_dom"/>
</dbReference>
<sequence>MKTTEAIKNRAQPPLDHTTGLSYRQLASLAHGVERTIGPWQPATGRQKALSAFMAVVVTVNYLRRNDCQEAVGEHFLVSQSTVSRYIKKLEPVVSVLLDDLMARLRAAALAEALIVDGFLVLTGERKWFDGLYSGKRHDTGANLQAIATLRGRVIDLSPPLRGSVHDSRAFTDTGLDKAYKIHCSPQGPGMLGDKAYIGKVPVTPVRKPAYRDLTEEEREFNRSINSNRAAVERGISHLRNWRILATGYRRPLLYLYRTSQTVMKLEQYAIHPEEVSTVLRTSPLADS</sequence>
<dbReference type="RefSeq" id="WP_380618517.1">
    <property type="nucleotide sequence ID" value="NZ_JBHSDK010000007.1"/>
</dbReference>
<dbReference type="Proteomes" id="UP001595823">
    <property type="component" value="Unassembled WGS sequence"/>
</dbReference>
<evidence type="ECO:0000313" key="6">
    <source>
        <dbReference type="Proteomes" id="UP001595823"/>
    </source>
</evidence>
<name>A0ABV8TV49_9ACTN</name>
<evidence type="ECO:0000256" key="1">
    <source>
        <dbReference type="ARBA" id="ARBA00001968"/>
    </source>
</evidence>